<protein>
    <submittedName>
        <fullName evidence="1">Uncharacterized protein</fullName>
    </submittedName>
</protein>
<dbReference type="AlphaFoldDB" id="A0A9N9MF68"/>
<reference evidence="1" key="1">
    <citation type="submission" date="2022-01" db="EMBL/GenBank/DDBJ databases">
        <authorList>
            <person name="King R."/>
        </authorList>
    </citation>
    <scope>NUCLEOTIDE SEQUENCE</scope>
</reference>
<dbReference type="OrthoDB" id="6775559at2759"/>
<proteinExistence type="predicted"/>
<evidence type="ECO:0000313" key="2">
    <source>
        <dbReference type="Proteomes" id="UP001152799"/>
    </source>
</evidence>
<name>A0A9N9MF68_9CUCU</name>
<keyword evidence="2" id="KW-1185">Reference proteome</keyword>
<dbReference type="EMBL" id="OU892286">
    <property type="protein sequence ID" value="CAG9761281.1"/>
    <property type="molecule type" value="Genomic_DNA"/>
</dbReference>
<dbReference type="Proteomes" id="UP001152799">
    <property type="component" value="Chromosome 10"/>
</dbReference>
<organism evidence="1 2">
    <name type="scientific">Ceutorhynchus assimilis</name>
    <name type="common">cabbage seed weevil</name>
    <dbReference type="NCBI Taxonomy" id="467358"/>
    <lineage>
        <taxon>Eukaryota</taxon>
        <taxon>Metazoa</taxon>
        <taxon>Ecdysozoa</taxon>
        <taxon>Arthropoda</taxon>
        <taxon>Hexapoda</taxon>
        <taxon>Insecta</taxon>
        <taxon>Pterygota</taxon>
        <taxon>Neoptera</taxon>
        <taxon>Endopterygota</taxon>
        <taxon>Coleoptera</taxon>
        <taxon>Polyphaga</taxon>
        <taxon>Cucujiformia</taxon>
        <taxon>Curculionidae</taxon>
        <taxon>Ceutorhynchinae</taxon>
        <taxon>Ceutorhynchus</taxon>
    </lineage>
</organism>
<accession>A0A9N9MF68</accession>
<gene>
    <name evidence="1" type="ORF">CEUTPL_LOCUS1986</name>
</gene>
<sequence length="184" mass="21019">MSKDEIISLLKKKIEDLESTQKNPNQMGMSYSNALTSSVKQSQSKLTNYNYNLPSLIIKPMQNQTIKKIESDLKLNIKPFELKIAIGGTRSTSNGNIIVKCQNKQDLKALKREADMKLSGYEIQIPELKKPRIKITGYDGTLGKQDLVKCIREQNKFINMNDELKITFVKKIRDRFTVLSFSIS</sequence>
<evidence type="ECO:0000313" key="1">
    <source>
        <dbReference type="EMBL" id="CAG9761281.1"/>
    </source>
</evidence>